<accession>A0AAW6TW36</accession>
<dbReference type="Pfam" id="PF13088">
    <property type="entry name" value="BNR_2"/>
    <property type="match status" value="1"/>
</dbReference>
<dbReference type="InterPro" id="IPR036278">
    <property type="entry name" value="Sialidase_sf"/>
</dbReference>
<evidence type="ECO:0000313" key="2">
    <source>
        <dbReference type="EMBL" id="MDI6449857.1"/>
    </source>
</evidence>
<organism evidence="2 3">
    <name type="scientific">Anaerobaca lacustris</name>
    <dbReference type="NCBI Taxonomy" id="3044600"/>
    <lineage>
        <taxon>Bacteria</taxon>
        <taxon>Pseudomonadati</taxon>
        <taxon>Planctomycetota</taxon>
        <taxon>Phycisphaerae</taxon>
        <taxon>Sedimentisphaerales</taxon>
        <taxon>Anaerobacaceae</taxon>
        <taxon>Anaerobaca</taxon>
    </lineage>
</organism>
<feature type="domain" description="Sialidase" evidence="1">
    <location>
        <begin position="28"/>
        <end position="294"/>
    </location>
</feature>
<protein>
    <submittedName>
        <fullName evidence="2">Exo-alpha-sialidase</fullName>
    </submittedName>
</protein>
<dbReference type="Gene3D" id="2.120.10.10">
    <property type="match status" value="1"/>
</dbReference>
<dbReference type="RefSeq" id="WP_349245267.1">
    <property type="nucleotide sequence ID" value="NZ_JASCXX010000014.1"/>
</dbReference>
<reference evidence="2" key="1">
    <citation type="submission" date="2023-05" db="EMBL/GenBank/DDBJ databases">
        <title>Anaerotaeda fermentans gen. nov., sp. nov., a novel anaerobic planctomycete of the new family within the order Sedimentisphaerales isolated from Taman Peninsula, Russia.</title>
        <authorList>
            <person name="Khomyakova M.A."/>
            <person name="Merkel A.Y."/>
            <person name="Slobodkin A.I."/>
        </authorList>
    </citation>
    <scope>NUCLEOTIDE SEQUENCE</scope>
    <source>
        <strain evidence="2">M17dextr</strain>
    </source>
</reference>
<dbReference type="SUPFAM" id="SSF50939">
    <property type="entry name" value="Sialidases"/>
    <property type="match status" value="1"/>
</dbReference>
<dbReference type="PANTHER" id="PTHR43752:SF2">
    <property type="entry name" value="BNR_ASP-BOX REPEAT FAMILY PROTEIN"/>
    <property type="match status" value="1"/>
</dbReference>
<proteinExistence type="predicted"/>
<evidence type="ECO:0000259" key="1">
    <source>
        <dbReference type="Pfam" id="PF13088"/>
    </source>
</evidence>
<keyword evidence="3" id="KW-1185">Reference proteome</keyword>
<dbReference type="EMBL" id="JASCXX010000014">
    <property type="protein sequence ID" value="MDI6449857.1"/>
    <property type="molecule type" value="Genomic_DNA"/>
</dbReference>
<dbReference type="AlphaFoldDB" id="A0AAW6TW36"/>
<sequence>MEAKLIFPLEGRPTPGCHASTIEQTRGGQIIAAWFAGADEGADDVGIWVSRLEDGRWSKPVEVADGVMSIQRRYPCWNPVLFQPKEGPLVLFFKVGPTPREWWGHWTVSADDGRTWARPQLLPPHAMGPIKNKPIQLDDGRILCPSSSEHQGWRVHVEITSDLKDWRMVGPLNDGKEYGVIQPTILKYPDGRLQMLCRTRGKAYVTQSWSNDGGSTWSPFSVTSLPNPNSGIDGVTLKDGRQLLVFNNTPKGRSPLNVAVSSDGQNWDVVLTLEDQPGEYSYPAVIQAADGLVHTTYTYHRKSIKHVVIDPGKL</sequence>
<dbReference type="PANTHER" id="PTHR43752">
    <property type="entry name" value="BNR/ASP-BOX REPEAT FAMILY PROTEIN"/>
    <property type="match status" value="1"/>
</dbReference>
<dbReference type="Proteomes" id="UP001431776">
    <property type="component" value="Unassembled WGS sequence"/>
</dbReference>
<name>A0AAW6TW36_9BACT</name>
<evidence type="ECO:0000313" key="3">
    <source>
        <dbReference type="Proteomes" id="UP001431776"/>
    </source>
</evidence>
<gene>
    <name evidence="2" type="ORF">QJ522_12435</name>
</gene>
<comment type="caution">
    <text evidence="2">The sequence shown here is derived from an EMBL/GenBank/DDBJ whole genome shotgun (WGS) entry which is preliminary data.</text>
</comment>
<dbReference type="CDD" id="cd15482">
    <property type="entry name" value="Sialidase_non-viral"/>
    <property type="match status" value="1"/>
</dbReference>
<dbReference type="InterPro" id="IPR011040">
    <property type="entry name" value="Sialidase"/>
</dbReference>